<dbReference type="AlphaFoldDB" id="A0A2N5M7H8"/>
<dbReference type="Proteomes" id="UP000234748">
    <property type="component" value="Unassembled WGS sequence"/>
</dbReference>
<protein>
    <submittedName>
        <fullName evidence="1">Uncharacterized protein</fullName>
    </submittedName>
</protein>
<proteinExistence type="predicted"/>
<dbReference type="RefSeq" id="WP_101641195.1">
    <property type="nucleotide sequence ID" value="NZ_PGUY01000023.1"/>
</dbReference>
<keyword evidence="2" id="KW-1185">Reference proteome</keyword>
<accession>A0A2N5M7H8</accession>
<comment type="caution">
    <text evidence="1">The sequence shown here is derived from an EMBL/GenBank/DDBJ whole genome shotgun (WGS) entry which is preliminary data.</text>
</comment>
<reference evidence="1 2" key="1">
    <citation type="submission" date="2017-11" db="EMBL/GenBank/DDBJ databases">
        <title>Comparitive Functional Genomics of Dry Heat Resistant strains isolated from the Viking Spacecraft.</title>
        <authorList>
            <person name="Seuylemezian A."/>
            <person name="Cooper K."/>
            <person name="Vaishampayan P."/>
        </authorList>
    </citation>
    <scope>NUCLEOTIDE SEQUENCE [LARGE SCALE GENOMIC DNA]</scope>
    <source>
        <strain evidence="1 2">V1-29</strain>
    </source>
</reference>
<dbReference type="EMBL" id="PGUY01000023">
    <property type="protein sequence ID" value="PLT30311.1"/>
    <property type="molecule type" value="Genomic_DNA"/>
</dbReference>
<gene>
    <name evidence="1" type="ORF">CUU66_08190</name>
</gene>
<organism evidence="1 2">
    <name type="scientific">Peribacillus deserti</name>
    <dbReference type="NCBI Taxonomy" id="673318"/>
    <lineage>
        <taxon>Bacteria</taxon>
        <taxon>Bacillati</taxon>
        <taxon>Bacillota</taxon>
        <taxon>Bacilli</taxon>
        <taxon>Bacillales</taxon>
        <taxon>Bacillaceae</taxon>
        <taxon>Peribacillus</taxon>
    </lineage>
</organism>
<evidence type="ECO:0000313" key="2">
    <source>
        <dbReference type="Proteomes" id="UP000234748"/>
    </source>
</evidence>
<sequence length="82" mass="9636">MLVSGMIRAWVLNSMIKWIGAAYLQFRARDTIFQRKTSTAREFYFLHETTLSQHGIYDQQGLLIPLQNDSPFKIDTYFGRMT</sequence>
<name>A0A2N5M7H8_9BACI</name>
<evidence type="ECO:0000313" key="1">
    <source>
        <dbReference type="EMBL" id="PLT30311.1"/>
    </source>
</evidence>